<proteinExistence type="predicted"/>
<dbReference type="EMBL" id="CP030041">
    <property type="protein sequence ID" value="AWW32413.1"/>
    <property type="molecule type" value="Genomic_DNA"/>
</dbReference>
<dbReference type="Proteomes" id="UP000248688">
    <property type="component" value="Chromosome"/>
</dbReference>
<evidence type="ECO:0000313" key="1">
    <source>
        <dbReference type="EMBL" id="AWW32413.1"/>
    </source>
</evidence>
<gene>
    <name evidence="1" type="ORF">DN752_20960</name>
</gene>
<dbReference type="InterPro" id="IPR027417">
    <property type="entry name" value="P-loop_NTPase"/>
</dbReference>
<sequence length="71" mass="8179">MKKEIQITITGTHGSGKSKVAAIILEALKENGYRHVVLYPTPFAEERKMIWDDFHTIMMECKQEREEVTNG</sequence>
<accession>A0A2Z4IQ44</accession>
<name>A0A2Z4IQ44_9BACT</name>
<protein>
    <submittedName>
        <fullName evidence="1">Uncharacterized protein</fullName>
    </submittedName>
</protein>
<keyword evidence="2" id="KW-1185">Reference proteome</keyword>
<dbReference type="AlphaFoldDB" id="A0A2Z4IQ44"/>
<dbReference type="KEGG" id="est:DN752_20960"/>
<dbReference type="SUPFAM" id="SSF52540">
    <property type="entry name" value="P-loop containing nucleoside triphosphate hydrolases"/>
    <property type="match status" value="1"/>
</dbReference>
<evidence type="ECO:0000313" key="2">
    <source>
        <dbReference type="Proteomes" id="UP000248688"/>
    </source>
</evidence>
<reference evidence="1 2" key="1">
    <citation type="submission" date="2018-06" db="EMBL/GenBank/DDBJ databases">
        <title>Echinicola strongylocentroti sp. nov., isolated from a sea urchin Strongylocentrotus intermedius.</title>
        <authorList>
            <person name="Bae S.S."/>
        </authorList>
    </citation>
    <scope>NUCLEOTIDE SEQUENCE [LARGE SCALE GENOMIC DNA]</scope>
    <source>
        <strain evidence="1 2">MEBiC08714</strain>
    </source>
</reference>
<organism evidence="1 2">
    <name type="scientific">Echinicola strongylocentroti</name>
    <dbReference type="NCBI Taxonomy" id="1795355"/>
    <lineage>
        <taxon>Bacteria</taxon>
        <taxon>Pseudomonadati</taxon>
        <taxon>Bacteroidota</taxon>
        <taxon>Cytophagia</taxon>
        <taxon>Cytophagales</taxon>
        <taxon>Cyclobacteriaceae</taxon>
        <taxon>Echinicola</taxon>
    </lineage>
</organism>
<dbReference type="RefSeq" id="WP_112785786.1">
    <property type="nucleotide sequence ID" value="NZ_CP030041.1"/>
</dbReference>
<dbReference type="Gene3D" id="3.40.50.300">
    <property type="entry name" value="P-loop containing nucleotide triphosphate hydrolases"/>
    <property type="match status" value="1"/>
</dbReference>